<proteinExistence type="predicted"/>
<dbReference type="RefSeq" id="WP_380582833.1">
    <property type="nucleotide sequence ID" value="NZ_JBHSQJ010000046.1"/>
</dbReference>
<dbReference type="Proteomes" id="UP001596174">
    <property type="component" value="Unassembled WGS sequence"/>
</dbReference>
<comment type="caution">
    <text evidence="1">The sequence shown here is derived from an EMBL/GenBank/DDBJ whole genome shotgun (WGS) entry which is preliminary data.</text>
</comment>
<sequence length="145" mass="15563">MMDLQARRTLLESSGLDVVDEAWSGSVPEPMAAWRPIISGDATPAARIPIQGPPGHLSEVQARWEQIASESGLFDAEGEFLVSVAGEGTANAPWALVRRMPEMVMAQKLGVVQGEPEFVAMSTSGHVVCGVTTEEYEVWILSALL</sequence>
<organism evidence="1 2">
    <name type="scientific">Streptacidiphilus monticola</name>
    <dbReference type="NCBI Taxonomy" id="2161674"/>
    <lineage>
        <taxon>Bacteria</taxon>
        <taxon>Bacillati</taxon>
        <taxon>Actinomycetota</taxon>
        <taxon>Actinomycetes</taxon>
        <taxon>Kitasatosporales</taxon>
        <taxon>Streptomycetaceae</taxon>
        <taxon>Streptacidiphilus</taxon>
    </lineage>
</organism>
<accession>A0ABW1FZJ7</accession>
<keyword evidence="2" id="KW-1185">Reference proteome</keyword>
<evidence type="ECO:0000313" key="2">
    <source>
        <dbReference type="Proteomes" id="UP001596174"/>
    </source>
</evidence>
<gene>
    <name evidence="1" type="ORF">ACFP3V_11945</name>
</gene>
<evidence type="ECO:0000313" key="1">
    <source>
        <dbReference type="EMBL" id="MFC5907925.1"/>
    </source>
</evidence>
<name>A0ABW1FZJ7_9ACTN</name>
<protein>
    <recommendedName>
        <fullName evidence="3">SUKH-3 domain containing protein</fullName>
    </recommendedName>
</protein>
<evidence type="ECO:0008006" key="3">
    <source>
        <dbReference type="Google" id="ProtNLM"/>
    </source>
</evidence>
<dbReference type="EMBL" id="JBHSQJ010000046">
    <property type="protein sequence ID" value="MFC5907925.1"/>
    <property type="molecule type" value="Genomic_DNA"/>
</dbReference>
<reference evidence="2" key="1">
    <citation type="journal article" date="2019" name="Int. J. Syst. Evol. Microbiol.">
        <title>The Global Catalogue of Microorganisms (GCM) 10K type strain sequencing project: providing services to taxonomists for standard genome sequencing and annotation.</title>
        <authorList>
            <consortium name="The Broad Institute Genomics Platform"/>
            <consortium name="The Broad Institute Genome Sequencing Center for Infectious Disease"/>
            <person name="Wu L."/>
            <person name="Ma J."/>
        </authorList>
    </citation>
    <scope>NUCLEOTIDE SEQUENCE [LARGE SCALE GENOMIC DNA]</scope>
    <source>
        <strain evidence="2">JCM 4816</strain>
    </source>
</reference>